<comment type="catalytic activity">
    <reaction evidence="6 8">
        <text>dCMP + ATP = dCDP + ADP</text>
        <dbReference type="Rhea" id="RHEA:25094"/>
        <dbReference type="ChEBI" id="CHEBI:30616"/>
        <dbReference type="ChEBI" id="CHEBI:57566"/>
        <dbReference type="ChEBI" id="CHEBI:58593"/>
        <dbReference type="ChEBI" id="CHEBI:456216"/>
        <dbReference type="EC" id="2.7.4.25"/>
    </reaction>
</comment>
<comment type="caution">
    <text evidence="10">The sequence shown here is derived from an EMBL/GenBank/DDBJ whole genome shotgun (WGS) entry which is preliminary data.</text>
</comment>
<evidence type="ECO:0000256" key="5">
    <source>
        <dbReference type="ARBA" id="ARBA00022840"/>
    </source>
</evidence>
<evidence type="ECO:0000256" key="2">
    <source>
        <dbReference type="ARBA" id="ARBA00022679"/>
    </source>
</evidence>
<feature type="binding site" evidence="8">
    <location>
        <begin position="12"/>
        <end position="20"/>
    </location>
    <ligand>
        <name>ATP</name>
        <dbReference type="ChEBI" id="CHEBI:30616"/>
    </ligand>
</feature>
<feature type="domain" description="Cytidylate kinase" evidence="9">
    <location>
        <begin position="8"/>
        <end position="221"/>
    </location>
</feature>
<name>A0A5C5URX8_9CORY</name>
<dbReference type="Gene3D" id="3.40.50.300">
    <property type="entry name" value="P-loop containing nucleotide triphosphate hydrolases"/>
    <property type="match status" value="1"/>
</dbReference>
<dbReference type="GO" id="GO:0015949">
    <property type="term" value="P:nucleobase-containing small molecule interconversion"/>
    <property type="evidence" value="ECO:0007669"/>
    <property type="project" value="TreeGrafter"/>
</dbReference>
<proteinExistence type="inferred from homology"/>
<dbReference type="OrthoDB" id="9807434at2"/>
<dbReference type="NCBIfam" id="TIGR00017">
    <property type="entry name" value="cmk"/>
    <property type="match status" value="1"/>
</dbReference>
<dbReference type="HAMAP" id="MF_00238">
    <property type="entry name" value="Cytidyl_kinase_type1"/>
    <property type="match status" value="1"/>
</dbReference>
<dbReference type="Pfam" id="PF02224">
    <property type="entry name" value="Cytidylate_kin"/>
    <property type="match status" value="1"/>
</dbReference>
<dbReference type="PANTHER" id="PTHR21299">
    <property type="entry name" value="CYTIDYLATE KINASE/PANTOATE-BETA-ALANINE LIGASE"/>
    <property type="match status" value="1"/>
</dbReference>
<keyword evidence="5 8" id="KW-0067">ATP-binding</keyword>
<dbReference type="GO" id="GO:0036430">
    <property type="term" value="F:CMP kinase activity"/>
    <property type="evidence" value="ECO:0007669"/>
    <property type="project" value="RHEA"/>
</dbReference>
<reference evidence="10 11" key="1">
    <citation type="submission" date="2019-08" db="EMBL/GenBank/DDBJ databases">
        <authorList>
            <person name="Lei W."/>
        </authorList>
    </citation>
    <scope>NUCLEOTIDE SEQUENCE [LARGE SCALE GENOMIC DNA]</scope>
    <source>
        <strain evidence="10 11">CCUG 58627</strain>
    </source>
</reference>
<dbReference type="GO" id="GO:0036431">
    <property type="term" value="F:dCMP kinase activity"/>
    <property type="evidence" value="ECO:0007669"/>
    <property type="project" value="InterPro"/>
</dbReference>
<evidence type="ECO:0000256" key="8">
    <source>
        <dbReference type="HAMAP-Rule" id="MF_00238"/>
    </source>
</evidence>
<comment type="subcellular location">
    <subcellularLocation>
        <location evidence="8">Cytoplasm</location>
    </subcellularLocation>
</comment>
<sequence length="231" mass="24297">MPQGGLIVAVDGPSGTGKSTACRALAQHLGAKYLDTGAMYRVATLHVLRHGIDPQDSAAVIAATSELPLVVNDDPAATTVLLAGADVSADIRSAEVTRYVSTVSAIPEVRENLVDLQRSLIEQAGRCVVEGRDIGTVVLIDAPLKVFLTASAAVRAQRRFDQDIAAGRSADYDSILADIERRDAHDSNRAASPLRPASDAILVDTSDLSLAEVIDHLVELAVASAERTPEL</sequence>
<comment type="similarity">
    <text evidence="1 8">Belongs to the cytidylate kinase family. Type 1 subfamily.</text>
</comment>
<dbReference type="Proteomes" id="UP000320791">
    <property type="component" value="Unassembled WGS sequence"/>
</dbReference>
<dbReference type="GO" id="GO:0005829">
    <property type="term" value="C:cytosol"/>
    <property type="evidence" value="ECO:0007669"/>
    <property type="project" value="TreeGrafter"/>
</dbReference>
<evidence type="ECO:0000313" key="11">
    <source>
        <dbReference type="Proteomes" id="UP000320791"/>
    </source>
</evidence>
<evidence type="ECO:0000256" key="1">
    <source>
        <dbReference type="ARBA" id="ARBA00009427"/>
    </source>
</evidence>
<evidence type="ECO:0000256" key="3">
    <source>
        <dbReference type="ARBA" id="ARBA00022741"/>
    </source>
</evidence>
<evidence type="ECO:0000313" key="10">
    <source>
        <dbReference type="EMBL" id="TWT29114.1"/>
    </source>
</evidence>
<dbReference type="GO" id="GO:0006220">
    <property type="term" value="P:pyrimidine nucleotide metabolic process"/>
    <property type="evidence" value="ECO:0007669"/>
    <property type="project" value="UniProtKB-UniRule"/>
</dbReference>
<dbReference type="EC" id="2.7.4.25" evidence="8"/>
<dbReference type="InterPro" id="IPR027417">
    <property type="entry name" value="P-loop_NTPase"/>
</dbReference>
<dbReference type="AlphaFoldDB" id="A0A5C5URX8"/>
<accession>A0A5C5URX8</accession>
<dbReference type="GO" id="GO:0005524">
    <property type="term" value="F:ATP binding"/>
    <property type="evidence" value="ECO:0007669"/>
    <property type="project" value="UniProtKB-UniRule"/>
</dbReference>
<evidence type="ECO:0000256" key="7">
    <source>
        <dbReference type="ARBA" id="ARBA00048478"/>
    </source>
</evidence>
<keyword evidence="11" id="KW-1185">Reference proteome</keyword>
<dbReference type="CDD" id="cd02020">
    <property type="entry name" value="CMPK"/>
    <property type="match status" value="1"/>
</dbReference>
<keyword evidence="8" id="KW-0963">Cytoplasm</keyword>
<dbReference type="PANTHER" id="PTHR21299:SF2">
    <property type="entry name" value="CYTIDYLATE KINASE"/>
    <property type="match status" value="1"/>
</dbReference>
<keyword evidence="3 8" id="KW-0547">Nucleotide-binding</keyword>
<evidence type="ECO:0000256" key="6">
    <source>
        <dbReference type="ARBA" id="ARBA00047615"/>
    </source>
</evidence>
<keyword evidence="4 8" id="KW-0418">Kinase</keyword>
<evidence type="ECO:0000259" key="9">
    <source>
        <dbReference type="Pfam" id="PF02224"/>
    </source>
</evidence>
<evidence type="ECO:0000256" key="4">
    <source>
        <dbReference type="ARBA" id="ARBA00022777"/>
    </source>
</evidence>
<dbReference type="EMBL" id="VOHM01000001">
    <property type="protein sequence ID" value="TWT29114.1"/>
    <property type="molecule type" value="Genomic_DNA"/>
</dbReference>
<gene>
    <name evidence="8" type="primary">cmk</name>
    <name evidence="10" type="ORF">FRX94_00120</name>
</gene>
<dbReference type="RefSeq" id="WP_146323231.1">
    <property type="nucleotide sequence ID" value="NZ_BAABLR010000076.1"/>
</dbReference>
<keyword evidence="2 8" id="KW-0808">Transferase</keyword>
<dbReference type="InterPro" id="IPR003136">
    <property type="entry name" value="Cytidylate_kin"/>
</dbReference>
<comment type="catalytic activity">
    <reaction evidence="7 8">
        <text>CMP + ATP = CDP + ADP</text>
        <dbReference type="Rhea" id="RHEA:11600"/>
        <dbReference type="ChEBI" id="CHEBI:30616"/>
        <dbReference type="ChEBI" id="CHEBI:58069"/>
        <dbReference type="ChEBI" id="CHEBI:60377"/>
        <dbReference type="ChEBI" id="CHEBI:456216"/>
        <dbReference type="EC" id="2.7.4.25"/>
    </reaction>
</comment>
<protein>
    <recommendedName>
        <fullName evidence="8">Cytidylate kinase</fullName>
        <shortName evidence="8">CK</shortName>
        <ecNumber evidence="8">2.7.4.25</ecNumber>
    </recommendedName>
    <alternativeName>
        <fullName evidence="8">Cytidine monophosphate kinase</fullName>
        <shortName evidence="8">CMP kinase</shortName>
    </alternativeName>
</protein>
<organism evidence="10 11">
    <name type="scientific">Corynebacterium canis</name>
    <dbReference type="NCBI Taxonomy" id="679663"/>
    <lineage>
        <taxon>Bacteria</taxon>
        <taxon>Bacillati</taxon>
        <taxon>Actinomycetota</taxon>
        <taxon>Actinomycetes</taxon>
        <taxon>Mycobacteriales</taxon>
        <taxon>Corynebacteriaceae</taxon>
        <taxon>Corynebacterium</taxon>
    </lineage>
</organism>
<dbReference type="InterPro" id="IPR011994">
    <property type="entry name" value="Cytidylate_kinase_dom"/>
</dbReference>
<dbReference type="SUPFAM" id="SSF52540">
    <property type="entry name" value="P-loop containing nucleoside triphosphate hydrolases"/>
    <property type="match status" value="1"/>
</dbReference>